<evidence type="ECO:0000313" key="2">
    <source>
        <dbReference type="Proteomes" id="UP000696280"/>
    </source>
</evidence>
<dbReference type="PANTHER" id="PTHR36978">
    <property type="entry name" value="P-LOOP CONTAINING NUCLEOTIDE TRIPHOSPHATE HYDROLASE"/>
    <property type="match status" value="1"/>
</dbReference>
<organism evidence="1 2">
    <name type="scientific">Hymenoscyphus fraxineus</name>
    <dbReference type="NCBI Taxonomy" id="746836"/>
    <lineage>
        <taxon>Eukaryota</taxon>
        <taxon>Fungi</taxon>
        <taxon>Dikarya</taxon>
        <taxon>Ascomycota</taxon>
        <taxon>Pezizomycotina</taxon>
        <taxon>Leotiomycetes</taxon>
        <taxon>Helotiales</taxon>
        <taxon>Helotiaceae</taxon>
        <taxon>Hymenoscyphus</taxon>
    </lineage>
</organism>
<reference evidence="1" key="1">
    <citation type="submission" date="2021-07" db="EMBL/GenBank/DDBJ databases">
        <authorList>
            <person name="Durling M."/>
        </authorList>
    </citation>
    <scope>NUCLEOTIDE SEQUENCE</scope>
</reference>
<dbReference type="AlphaFoldDB" id="A0A9N9PVS7"/>
<proteinExistence type="predicted"/>
<dbReference type="EMBL" id="CAJVRL010000115">
    <property type="protein sequence ID" value="CAG8961701.1"/>
    <property type="molecule type" value="Genomic_DNA"/>
</dbReference>
<name>A0A9N9PVS7_9HELO</name>
<dbReference type="Pfam" id="PF17784">
    <property type="entry name" value="Sulfotransfer_4"/>
    <property type="match status" value="1"/>
</dbReference>
<sequence>MAPQVLVLGMPRTGTQSICEALRILGHKNNYHMTSVGPNKHHDKWVAALEAKFEGKGALPSKKEFDELVGDFDAVSDFPCSIFYRELMTAYPDAQIILTTRPEDAWFESMSKTLHIAYVKAQSEPSKLAKTYNEHLWANDFPTHGREAFRKHNEGVQKAAAEQGREVLIFDATQGWESLCAFLEKPVPDVAYPRKDMWVPYKNMVKEVEAGRLTEKAITLTKDHGKELPAFMASYIYTQSPAKDGDKITITKGLGKALPPCLAAYIYTQSPLKDGESITITKNRGKELPPCLAAYIYTQSPAKDAEAVTLTKDQGKALPPCLAAYIYTQSPAKDGENVTLTKDQGKELPPCLAAYIYTQSPAKDGEAVTLTKDQGKALPPCLAAYIYTQSPAKDGEAVTLTKDQGKALPPCLAAYIYTQSPAKDGEAVTLTKDQGKSLPPCLAAYIYTQSPQKDGEIGITKDQGRELPASLAAYIYTQSNVKAAYIYTQ</sequence>
<dbReference type="InterPro" id="IPR040632">
    <property type="entry name" value="Sulfotransfer_4"/>
</dbReference>
<comment type="caution">
    <text evidence="1">The sequence shown here is derived from an EMBL/GenBank/DDBJ whole genome shotgun (WGS) entry which is preliminary data.</text>
</comment>
<evidence type="ECO:0000313" key="1">
    <source>
        <dbReference type="EMBL" id="CAG8961701.1"/>
    </source>
</evidence>
<dbReference type="InterPro" id="IPR027417">
    <property type="entry name" value="P-loop_NTPase"/>
</dbReference>
<dbReference type="Gene3D" id="3.40.50.300">
    <property type="entry name" value="P-loop containing nucleotide triphosphate hydrolases"/>
    <property type="match status" value="1"/>
</dbReference>
<accession>A0A9N9PVS7</accession>
<gene>
    <name evidence="1" type="ORF">HYFRA_00006241</name>
</gene>
<dbReference type="PANTHER" id="PTHR36978:SF4">
    <property type="entry name" value="P-LOOP CONTAINING NUCLEOSIDE TRIPHOSPHATE HYDROLASE PROTEIN"/>
    <property type="match status" value="1"/>
</dbReference>
<dbReference type="SUPFAM" id="SSF52540">
    <property type="entry name" value="P-loop containing nucleoside triphosphate hydrolases"/>
    <property type="match status" value="1"/>
</dbReference>
<dbReference type="OrthoDB" id="408152at2759"/>
<keyword evidence="2" id="KW-1185">Reference proteome</keyword>
<protein>
    <submittedName>
        <fullName evidence="1">Uncharacterized protein</fullName>
    </submittedName>
</protein>
<dbReference type="Proteomes" id="UP000696280">
    <property type="component" value="Unassembled WGS sequence"/>
</dbReference>